<proteinExistence type="predicted"/>
<dbReference type="Gene3D" id="2.60.40.10">
    <property type="entry name" value="Immunoglobulins"/>
    <property type="match status" value="1"/>
</dbReference>
<dbReference type="AlphaFoldDB" id="A0A0P4WIY0"/>
<reference evidence="4" key="1">
    <citation type="submission" date="2015-09" db="EMBL/GenBank/DDBJ databases">
        <title>Scylla olivacea transcriptome.</title>
        <authorList>
            <person name="Ikhwanuddin M."/>
        </authorList>
    </citation>
    <scope>NUCLEOTIDE SEQUENCE</scope>
</reference>
<dbReference type="InterPro" id="IPR036179">
    <property type="entry name" value="Ig-like_dom_sf"/>
</dbReference>
<feature type="region of interest" description="Disordered" evidence="2">
    <location>
        <begin position="1"/>
        <end position="21"/>
    </location>
</feature>
<feature type="domain" description="Ig-like" evidence="3">
    <location>
        <begin position="12"/>
        <end position="103"/>
    </location>
</feature>
<dbReference type="SUPFAM" id="SSF48726">
    <property type="entry name" value="Immunoglobulin"/>
    <property type="match status" value="1"/>
</dbReference>
<dbReference type="PROSITE" id="PS50835">
    <property type="entry name" value="IG_LIKE"/>
    <property type="match status" value="1"/>
</dbReference>
<dbReference type="EMBL" id="GDRN01044025">
    <property type="protein sequence ID" value="JAI66947.1"/>
    <property type="molecule type" value="Transcribed_RNA"/>
</dbReference>
<feature type="compositionally biased region" description="Pro residues" evidence="2">
    <location>
        <begin position="1"/>
        <end position="12"/>
    </location>
</feature>
<keyword evidence="1" id="KW-1015">Disulfide bond</keyword>
<evidence type="ECO:0000313" key="4">
    <source>
        <dbReference type="EMBL" id="JAI66947.1"/>
    </source>
</evidence>
<evidence type="ECO:0000256" key="1">
    <source>
        <dbReference type="ARBA" id="ARBA00023157"/>
    </source>
</evidence>
<sequence>MLTVPSDPPGPPAITGMGEGDTLQAGERRNVTCTSLGGNPRPSLIWYRAGRLLDDSYKPVVQERSVRTINTLELLATEADDGVVLECQAASDLLHLPLTANVTLSVYCEWTPFICCEMSFATSGWRHLSHHISYPLDYFLFMQKKKITNDQS</sequence>
<dbReference type="Pfam" id="PF08205">
    <property type="entry name" value="C2-set_2"/>
    <property type="match status" value="1"/>
</dbReference>
<dbReference type="InterPro" id="IPR013162">
    <property type="entry name" value="CD80_C2-set"/>
</dbReference>
<organism evidence="4">
    <name type="scientific">Scylla olivacea</name>
    <name type="common">Orange mud crab</name>
    <name type="synonym">Cancer olivacea</name>
    <dbReference type="NCBI Taxonomy" id="85551"/>
    <lineage>
        <taxon>Eukaryota</taxon>
        <taxon>Metazoa</taxon>
        <taxon>Ecdysozoa</taxon>
        <taxon>Arthropoda</taxon>
        <taxon>Crustacea</taxon>
        <taxon>Multicrustacea</taxon>
        <taxon>Malacostraca</taxon>
        <taxon>Eumalacostraca</taxon>
        <taxon>Eucarida</taxon>
        <taxon>Decapoda</taxon>
        <taxon>Pleocyemata</taxon>
        <taxon>Brachyura</taxon>
        <taxon>Eubrachyura</taxon>
        <taxon>Portunoidea</taxon>
        <taxon>Portunidae</taxon>
        <taxon>Portuninae</taxon>
        <taxon>Scylla</taxon>
    </lineage>
</organism>
<dbReference type="PANTHER" id="PTHR45889:SF8">
    <property type="entry name" value="IG-LIKE DOMAIN-CONTAINING PROTEIN"/>
    <property type="match status" value="1"/>
</dbReference>
<evidence type="ECO:0000259" key="3">
    <source>
        <dbReference type="PROSITE" id="PS50835"/>
    </source>
</evidence>
<accession>A0A0P4WIY0</accession>
<protein>
    <recommendedName>
        <fullName evidence="3">Ig-like domain-containing protein</fullName>
    </recommendedName>
</protein>
<dbReference type="InterPro" id="IPR013783">
    <property type="entry name" value="Ig-like_fold"/>
</dbReference>
<evidence type="ECO:0000256" key="2">
    <source>
        <dbReference type="SAM" id="MobiDB-lite"/>
    </source>
</evidence>
<name>A0A0P4WIY0_SCYOL</name>
<dbReference type="PANTHER" id="PTHR45889">
    <property type="entry name" value="IG-LIKE DOMAIN-CONTAINING PROTEIN"/>
    <property type="match status" value="1"/>
</dbReference>
<dbReference type="InterPro" id="IPR007110">
    <property type="entry name" value="Ig-like_dom"/>
</dbReference>